<feature type="domain" description="Helicase ATP-binding" evidence="10">
    <location>
        <begin position="37"/>
        <end position="261"/>
    </location>
</feature>
<dbReference type="RefSeq" id="WP_186776128.1">
    <property type="nucleotide sequence ID" value="NZ_SJPX01000002.1"/>
</dbReference>
<dbReference type="SMART" id="SM00957">
    <property type="entry name" value="SecA_DEAD"/>
    <property type="match status" value="1"/>
</dbReference>
<keyword evidence="3" id="KW-0963">Cytoplasm</keyword>
<dbReference type="PANTHER" id="PTHR30612">
    <property type="entry name" value="SECA INNER MEMBRANE COMPONENT OF SEC PROTEIN SECRETION SYSTEM"/>
    <property type="match status" value="1"/>
</dbReference>
<keyword evidence="8" id="KW-0811">Translocation</keyword>
<dbReference type="GO" id="GO:0031522">
    <property type="term" value="C:cell envelope Sec protein transport complex"/>
    <property type="evidence" value="ECO:0007669"/>
    <property type="project" value="TreeGrafter"/>
</dbReference>
<evidence type="ECO:0000256" key="8">
    <source>
        <dbReference type="ARBA" id="ARBA00023010"/>
    </source>
</evidence>
<dbReference type="SUPFAM" id="SSF81767">
    <property type="entry name" value="Pre-protein crosslinking domain of SecA"/>
    <property type="match status" value="1"/>
</dbReference>
<evidence type="ECO:0000256" key="7">
    <source>
        <dbReference type="ARBA" id="ARBA00022967"/>
    </source>
</evidence>
<evidence type="ECO:0000256" key="1">
    <source>
        <dbReference type="ARBA" id="ARBA00022448"/>
    </source>
</evidence>
<evidence type="ECO:0000259" key="11">
    <source>
        <dbReference type="PROSITE" id="PS51194"/>
    </source>
</evidence>
<dbReference type="PROSITE" id="PS51194">
    <property type="entry name" value="HELICASE_CTER"/>
    <property type="match status" value="1"/>
</dbReference>
<dbReference type="GO" id="GO:0043952">
    <property type="term" value="P:protein transport by the Sec complex"/>
    <property type="evidence" value="ECO:0007669"/>
    <property type="project" value="TreeGrafter"/>
</dbReference>
<keyword evidence="1" id="KW-0813">Transport</keyword>
<dbReference type="GO" id="GO:0017038">
    <property type="term" value="P:protein import"/>
    <property type="evidence" value="ECO:0007669"/>
    <property type="project" value="InterPro"/>
</dbReference>
<proteinExistence type="predicted"/>
<dbReference type="PROSITE" id="PS51192">
    <property type="entry name" value="HELICASE_ATP_BIND_1"/>
    <property type="match status" value="1"/>
</dbReference>
<keyword evidence="7" id="KW-1278">Translocase</keyword>
<dbReference type="SUPFAM" id="SSF52540">
    <property type="entry name" value="P-loop containing nucleoside triphosphate hydrolases"/>
    <property type="match status" value="2"/>
</dbReference>
<dbReference type="GO" id="GO:0005829">
    <property type="term" value="C:cytosol"/>
    <property type="evidence" value="ECO:0007669"/>
    <property type="project" value="TreeGrafter"/>
</dbReference>
<evidence type="ECO:0000256" key="6">
    <source>
        <dbReference type="ARBA" id="ARBA00022927"/>
    </source>
</evidence>
<gene>
    <name evidence="13" type="ORF">Poly59_20340</name>
</gene>
<accession>A0A5C6F1L4</accession>
<organism evidence="13 14">
    <name type="scientific">Rubripirellula reticaptiva</name>
    <dbReference type="NCBI Taxonomy" id="2528013"/>
    <lineage>
        <taxon>Bacteria</taxon>
        <taxon>Pseudomonadati</taxon>
        <taxon>Planctomycetota</taxon>
        <taxon>Planctomycetia</taxon>
        <taxon>Pirellulales</taxon>
        <taxon>Pirellulaceae</taxon>
        <taxon>Rubripirellula</taxon>
    </lineage>
</organism>
<keyword evidence="14" id="KW-1185">Reference proteome</keyword>
<evidence type="ECO:0000256" key="3">
    <source>
        <dbReference type="ARBA" id="ARBA00022490"/>
    </source>
</evidence>
<dbReference type="SMART" id="SM00958">
    <property type="entry name" value="SecA_PP_bind"/>
    <property type="match status" value="1"/>
</dbReference>
<dbReference type="InterPro" id="IPR014018">
    <property type="entry name" value="SecA_motor_DEAD"/>
</dbReference>
<evidence type="ECO:0000259" key="10">
    <source>
        <dbReference type="PROSITE" id="PS51192"/>
    </source>
</evidence>
<dbReference type="PROSITE" id="PS51196">
    <property type="entry name" value="SECA_MOTOR_DEAD"/>
    <property type="match status" value="1"/>
</dbReference>
<dbReference type="FunFam" id="3.40.50.300:FF:000429">
    <property type="entry name" value="Preprotein translocase subunit SecA"/>
    <property type="match status" value="1"/>
</dbReference>
<dbReference type="GO" id="GO:0005524">
    <property type="term" value="F:ATP binding"/>
    <property type="evidence" value="ECO:0007669"/>
    <property type="project" value="UniProtKB-KW"/>
</dbReference>
<evidence type="ECO:0000256" key="5">
    <source>
        <dbReference type="ARBA" id="ARBA00022840"/>
    </source>
</evidence>
<dbReference type="GO" id="GO:0005886">
    <property type="term" value="C:plasma membrane"/>
    <property type="evidence" value="ECO:0007669"/>
    <property type="project" value="TreeGrafter"/>
</dbReference>
<sequence length="582" mass="63395">MIGHGSESPRVPESIIEEVSRAAESHLDVTIRLSQISAGHHMMSRSIVEMPTGEGKTLATVLPAVAFVRRGRRVWIATANDYLAARDADWMRPVYQELGISVSAVVGNLSSTERAAAYSADVTYGTIRSFGFDFLRSELQQRHLTSNVRETSFDGDVLILDEADSLLIDEARTPMVISEPHTSVDRSVEASIRWSACVANELVPDSDFVFDHQAGLAALTAAGRKSALCRPMPASMRTLTTTEILHTVEIAILVAGSILPDVHYVVDDRRIKLVDEYTGRKSTNRTFNAGLQQAIEAREGLTLTPPSDPVARIAVQDFVAKFRHLCGLTATAWEDRQELRNVYDLAVHRVAPERLSRRDVWPVCCFASSDEKRSAIARETVEVVGAGRAVLIGTRTIEQSVTLSEHFDAAGITHQLLTARNLESEAMIVAEAGQAGRVTIATNLAGRGTDIALSDEVRSAGGLHVIVSEPHASTRIDRQLIGRGARQGDPGSSRIFGGAEDAILWQAFGRAKADEIQRQAADAGKRAAPDLSWLRRRLARAQAVVTRMHRSDRRRLAVAEANLAVTLRGLGLDPHLDPLPSS</sequence>
<keyword evidence="4" id="KW-0547">Nucleotide-binding</keyword>
<dbReference type="InterPro" id="IPR027417">
    <property type="entry name" value="P-loop_NTPase"/>
</dbReference>
<feature type="domain" description="Helicase C-terminal" evidence="11">
    <location>
        <begin position="375"/>
        <end position="532"/>
    </location>
</feature>
<dbReference type="EMBL" id="SJPX01000002">
    <property type="protein sequence ID" value="TWU55733.1"/>
    <property type="molecule type" value="Genomic_DNA"/>
</dbReference>
<reference evidence="13 14" key="1">
    <citation type="submission" date="2019-02" db="EMBL/GenBank/DDBJ databases">
        <title>Deep-cultivation of Planctomycetes and their phenomic and genomic characterization uncovers novel biology.</title>
        <authorList>
            <person name="Wiegand S."/>
            <person name="Jogler M."/>
            <person name="Boedeker C."/>
            <person name="Pinto D."/>
            <person name="Vollmers J."/>
            <person name="Rivas-Marin E."/>
            <person name="Kohn T."/>
            <person name="Peeters S.H."/>
            <person name="Heuer A."/>
            <person name="Rast P."/>
            <person name="Oberbeckmann S."/>
            <person name="Bunk B."/>
            <person name="Jeske O."/>
            <person name="Meyerdierks A."/>
            <person name="Storesund J.E."/>
            <person name="Kallscheuer N."/>
            <person name="Luecker S."/>
            <person name="Lage O.M."/>
            <person name="Pohl T."/>
            <person name="Merkel B.J."/>
            <person name="Hornburger P."/>
            <person name="Mueller R.-W."/>
            <person name="Bruemmer F."/>
            <person name="Labrenz M."/>
            <person name="Spormann A.M."/>
            <person name="Op Den Camp H."/>
            <person name="Overmann J."/>
            <person name="Amann R."/>
            <person name="Jetten M.S.M."/>
            <person name="Mascher T."/>
            <person name="Medema M.H."/>
            <person name="Devos D.P."/>
            <person name="Kaster A.-K."/>
            <person name="Ovreas L."/>
            <person name="Rohde M."/>
            <person name="Galperin M.Y."/>
            <person name="Jogler C."/>
        </authorList>
    </citation>
    <scope>NUCLEOTIDE SEQUENCE [LARGE SCALE GENOMIC DNA]</scope>
    <source>
        <strain evidence="13 14">Poly59</strain>
    </source>
</reference>
<dbReference type="Gene3D" id="3.40.50.300">
    <property type="entry name" value="P-loop containing nucleotide triphosphate hydrolases"/>
    <property type="match status" value="2"/>
</dbReference>
<evidence type="ECO:0000256" key="2">
    <source>
        <dbReference type="ARBA" id="ARBA00022475"/>
    </source>
</evidence>
<keyword evidence="9" id="KW-0472">Membrane</keyword>
<dbReference type="InterPro" id="IPR011115">
    <property type="entry name" value="SecA_DEAD"/>
</dbReference>
<dbReference type="InterPro" id="IPR014001">
    <property type="entry name" value="Helicase_ATP-bd"/>
</dbReference>
<dbReference type="GO" id="GO:0006605">
    <property type="term" value="P:protein targeting"/>
    <property type="evidence" value="ECO:0007669"/>
    <property type="project" value="InterPro"/>
</dbReference>
<dbReference type="InterPro" id="IPR011130">
    <property type="entry name" value="SecA_preprotein_X-link_dom"/>
</dbReference>
<protein>
    <submittedName>
        <fullName evidence="13">Preprotein translocase subunit SecA</fullName>
    </submittedName>
</protein>
<dbReference type="Proteomes" id="UP000317977">
    <property type="component" value="Unassembled WGS sequence"/>
</dbReference>
<evidence type="ECO:0000313" key="14">
    <source>
        <dbReference type="Proteomes" id="UP000317977"/>
    </source>
</evidence>
<name>A0A5C6F1L4_9BACT</name>
<feature type="domain" description="SecA family profile" evidence="12">
    <location>
        <begin position="1"/>
        <end position="529"/>
    </location>
</feature>
<dbReference type="PRINTS" id="PR00906">
    <property type="entry name" value="SECA"/>
</dbReference>
<dbReference type="AlphaFoldDB" id="A0A5C6F1L4"/>
<keyword evidence="2" id="KW-1003">Cell membrane</keyword>
<evidence type="ECO:0000259" key="12">
    <source>
        <dbReference type="PROSITE" id="PS51196"/>
    </source>
</evidence>
<evidence type="ECO:0000256" key="9">
    <source>
        <dbReference type="ARBA" id="ARBA00023136"/>
    </source>
</evidence>
<dbReference type="Pfam" id="PF21090">
    <property type="entry name" value="P-loop_SecA"/>
    <property type="match status" value="1"/>
</dbReference>
<dbReference type="Pfam" id="PF07517">
    <property type="entry name" value="SecA_DEAD"/>
    <property type="match status" value="1"/>
</dbReference>
<dbReference type="InterPro" id="IPR036670">
    <property type="entry name" value="SecA_X-link_sf"/>
</dbReference>
<dbReference type="Pfam" id="PF01043">
    <property type="entry name" value="SecA_PP_bind"/>
    <property type="match status" value="1"/>
</dbReference>
<dbReference type="Gene3D" id="3.90.1440.10">
    <property type="entry name" value="SecA, preprotein cross-linking domain"/>
    <property type="match status" value="1"/>
</dbReference>
<evidence type="ECO:0000313" key="13">
    <source>
        <dbReference type="EMBL" id="TWU55733.1"/>
    </source>
</evidence>
<dbReference type="CDD" id="cd18803">
    <property type="entry name" value="SF2_C_secA"/>
    <property type="match status" value="1"/>
</dbReference>
<dbReference type="InterPro" id="IPR000185">
    <property type="entry name" value="SecA"/>
</dbReference>
<dbReference type="InterPro" id="IPR001650">
    <property type="entry name" value="Helicase_C-like"/>
</dbReference>
<dbReference type="PANTHER" id="PTHR30612:SF0">
    <property type="entry name" value="CHLOROPLAST PROTEIN-TRANSPORTING ATPASE"/>
    <property type="match status" value="1"/>
</dbReference>
<keyword evidence="5" id="KW-0067">ATP-binding</keyword>
<evidence type="ECO:0000256" key="4">
    <source>
        <dbReference type="ARBA" id="ARBA00022741"/>
    </source>
</evidence>
<keyword evidence="6" id="KW-0653">Protein transport</keyword>
<comment type="caution">
    <text evidence="13">The sequence shown here is derived from an EMBL/GenBank/DDBJ whole genome shotgun (WGS) entry which is preliminary data.</text>
</comment>
<dbReference type="InterPro" id="IPR044722">
    <property type="entry name" value="SecA_SF2_C"/>
</dbReference>
<dbReference type="GO" id="GO:0006886">
    <property type="term" value="P:intracellular protein transport"/>
    <property type="evidence" value="ECO:0007669"/>
    <property type="project" value="InterPro"/>
</dbReference>